<accession>G9Y4U2</accession>
<dbReference type="EMBL" id="AGCI01000031">
    <property type="protein sequence ID" value="EHM44293.1"/>
    <property type="molecule type" value="Genomic_DNA"/>
</dbReference>
<dbReference type="Proteomes" id="UP000005959">
    <property type="component" value="Unassembled WGS sequence"/>
</dbReference>
<protein>
    <submittedName>
        <fullName evidence="1">Uncharacterized protein</fullName>
    </submittedName>
</protein>
<evidence type="ECO:0000313" key="2">
    <source>
        <dbReference type="Proteomes" id="UP000005959"/>
    </source>
</evidence>
<comment type="caution">
    <text evidence="1">The sequence shown here is derived from an EMBL/GenBank/DDBJ whole genome shotgun (WGS) entry which is preliminary data.</text>
</comment>
<gene>
    <name evidence="1" type="ORF">HMPREF0454_01606</name>
</gene>
<name>G9Y4U2_HAFAL</name>
<organism evidence="1 2">
    <name type="scientific">Hafnia alvei ATCC 51873</name>
    <dbReference type="NCBI Taxonomy" id="1002364"/>
    <lineage>
        <taxon>Bacteria</taxon>
        <taxon>Pseudomonadati</taxon>
        <taxon>Pseudomonadota</taxon>
        <taxon>Gammaproteobacteria</taxon>
        <taxon>Enterobacterales</taxon>
        <taxon>Hafniaceae</taxon>
        <taxon>Hafnia</taxon>
    </lineage>
</organism>
<dbReference type="PATRIC" id="fig|1002364.3.peg.1467"/>
<sequence length="43" mass="4788">MIKKTIILFKINANAITLNNGNPIFTFYPKKITRSLSSASGLF</sequence>
<dbReference type="HOGENOM" id="CLU_3234296_0_0_6"/>
<reference evidence="1 2" key="1">
    <citation type="submission" date="2011-08" db="EMBL/GenBank/DDBJ databases">
        <authorList>
            <person name="Weinstock G."/>
            <person name="Sodergren E."/>
            <person name="Clifton S."/>
            <person name="Fulton L."/>
            <person name="Fulton B."/>
            <person name="Courtney L."/>
            <person name="Fronick C."/>
            <person name="Harrison M."/>
            <person name="Strong C."/>
            <person name="Farmer C."/>
            <person name="Delahaunty K."/>
            <person name="Markovic C."/>
            <person name="Hall O."/>
            <person name="Minx P."/>
            <person name="Tomlinson C."/>
            <person name="Mitreva M."/>
            <person name="Hou S."/>
            <person name="Chen J."/>
            <person name="Wollam A."/>
            <person name="Pepin K.H."/>
            <person name="Johnson M."/>
            <person name="Bhonagiri V."/>
            <person name="Zhang X."/>
            <person name="Suruliraj S."/>
            <person name="Warren W."/>
            <person name="Chinwalla A."/>
            <person name="Mardis E.R."/>
            <person name="Wilson R.K."/>
        </authorList>
    </citation>
    <scope>NUCLEOTIDE SEQUENCE [LARGE SCALE GENOMIC DNA]</scope>
    <source>
        <strain evidence="1 2">ATCC 51873</strain>
    </source>
</reference>
<dbReference type="AlphaFoldDB" id="G9Y4U2"/>
<evidence type="ECO:0000313" key="1">
    <source>
        <dbReference type="EMBL" id="EHM44293.1"/>
    </source>
</evidence>
<proteinExistence type="predicted"/>